<reference evidence="4" key="1">
    <citation type="submission" date="2018-03" db="EMBL/GenBank/DDBJ databases">
        <title>Horizontal gene transfer is an indispensable driver in forging the evolution of the Neocallimastigomycota as a distinct gut-dwelling fungal lineage.</title>
        <authorList>
            <person name="Murphy C.L."/>
            <person name="Youssef N.H."/>
            <person name="Elshahed M.S."/>
        </authorList>
    </citation>
    <scope>NUCLEOTIDE SEQUENCE</scope>
    <source>
        <strain evidence="4">O2</strain>
    </source>
</reference>
<evidence type="ECO:0000313" key="4">
    <source>
        <dbReference type="EMBL" id="AWI66983.1"/>
    </source>
</evidence>
<dbReference type="Pfam" id="PF07477">
    <property type="entry name" value="Glyco_hydro_67C"/>
    <property type="match status" value="1"/>
</dbReference>
<dbReference type="GO" id="GO:0046559">
    <property type="term" value="F:alpha-glucuronidase activity"/>
    <property type="evidence" value="ECO:0007669"/>
    <property type="project" value="InterPro"/>
</dbReference>
<keyword evidence="1" id="KW-0732">Signal</keyword>
<evidence type="ECO:0000256" key="1">
    <source>
        <dbReference type="SAM" id="SignalP"/>
    </source>
</evidence>
<dbReference type="PANTHER" id="PTHR39207:SF1">
    <property type="entry name" value="ALPHA-GLUCURONIDASE A"/>
    <property type="match status" value="1"/>
</dbReference>
<dbReference type="Gene3D" id="3.20.20.80">
    <property type="entry name" value="Glycosidases"/>
    <property type="match status" value="1"/>
</dbReference>
<accession>A0A2S1TZA1</accession>
<dbReference type="InterPro" id="IPR011099">
    <property type="entry name" value="Glyco_hydro_67_C"/>
</dbReference>
<dbReference type="SMR" id="A0A2S1TZA1"/>
<keyword evidence="4" id="KW-0378">Hydrolase</keyword>
<evidence type="ECO:0000259" key="3">
    <source>
        <dbReference type="Pfam" id="PF07488"/>
    </source>
</evidence>
<dbReference type="Gene3D" id="3.90.1330.10">
    <property type="entry name" value="Alpha-glucuronidase, C-terminal domain"/>
    <property type="match status" value="1"/>
</dbReference>
<evidence type="ECO:0000259" key="2">
    <source>
        <dbReference type="Pfam" id="PF07477"/>
    </source>
</evidence>
<dbReference type="Pfam" id="PF07488">
    <property type="entry name" value="Glyco_hydro_67M"/>
    <property type="match status" value="1"/>
</dbReference>
<proteinExistence type="evidence at transcript level"/>
<dbReference type="GO" id="GO:0033939">
    <property type="term" value="F:xylan alpha-1,2-glucuronosidase activity"/>
    <property type="evidence" value="ECO:0007669"/>
    <property type="project" value="TreeGrafter"/>
</dbReference>
<feature type="chain" id="PRO_5015633570" evidence="1">
    <location>
        <begin position="19"/>
        <end position="586"/>
    </location>
</feature>
<dbReference type="InterPro" id="IPR017853">
    <property type="entry name" value="GH"/>
</dbReference>
<organism evidence="4">
    <name type="scientific">Anaeromyces contortus</name>
    <dbReference type="NCBI Taxonomy" id="2170304"/>
    <lineage>
        <taxon>Eukaryota</taxon>
        <taxon>Fungi</taxon>
        <taxon>Fungi incertae sedis</taxon>
        <taxon>Chytridiomycota</taxon>
        <taxon>Chytridiomycota incertae sedis</taxon>
        <taxon>Neocallimastigomycetes</taxon>
        <taxon>Neocallimastigales</taxon>
        <taxon>Neocallimastigaceae</taxon>
        <taxon>Anaeromyces</taxon>
    </lineage>
</organism>
<protein>
    <submittedName>
        <fullName evidence="4">Glycosyl hydrolase family 67</fullName>
    </submittedName>
</protein>
<sequence length="586" mass="66996">MKLFKCLYTLAVALTVTCKKQYIDISPKPNKDLWLHGKVPLRGKPAYEYRILDHWDNLDDTVERGYAGNSIFGWTLEKVPKERIVKYARLNQKIGINGAVLNNVNANPDILTEKYLNRVKEIADIIRPYGMRTFLSVNFASPSALGELETADPLEPKVREWWNKKVDQIYELIPDFGGFLVKASSEGQPGPGDFGRSHAEGANMLAEALEPHDGIVMWRAFVYSATSPDRAMQAAEEFLPLEGQFKDNVVIQIKNGPIDFQPREPFSPLFGLLNKTSMAPELQVTQEYLGQSKNFVYLGPMWEEFFKSDTYRDGKGSTVADVTSSSKLSVVAGVANVGDSDFMCGSIAAQVNWYAYGRLAWDPTLSAEQIAKEWINLSFEKPRDMSKKQYEKNFVKPMLQMMLSSRETCVDFMMPLGLHHLFHADHHYGPDPSYETTPMSRPDWTAPYYHKADAYGVGFDRSSTGSNAVSQYNEPLRSLYDGEDCPEELILWFHHVAWDHKMKSGKTLWEELNNHYENGVKQSENYLKQWKKMKSYVDKERYNDIKKCMETQVHDAHWWKDTVLDYFQGFVNGTRTTSEVNTTTSN</sequence>
<name>A0A2S1TZA1_9FUNG</name>
<dbReference type="EMBL" id="MH043829">
    <property type="protein sequence ID" value="AWI66983.1"/>
    <property type="molecule type" value="mRNA"/>
</dbReference>
<feature type="domain" description="Glycosyl hydrolase family 67 C-terminal" evidence="2">
    <location>
        <begin position="344"/>
        <end position="571"/>
    </location>
</feature>
<dbReference type="PANTHER" id="PTHR39207">
    <property type="entry name" value="ALPHA-GLUCURONIDASE A"/>
    <property type="match status" value="1"/>
</dbReference>
<dbReference type="InterPro" id="IPR011100">
    <property type="entry name" value="Glyco_hydro_67_cat"/>
</dbReference>
<dbReference type="GO" id="GO:0045493">
    <property type="term" value="P:xylan catabolic process"/>
    <property type="evidence" value="ECO:0007669"/>
    <property type="project" value="InterPro"/>
</dbReference>
<dbReference type="SUPFAM" id="SSF51445">
    <property type="entry name" value="(Trans)glycosidases"/>
    <property type="match status" value="1"/>
</dbReference>
<feature type="signal peptide" evidence="1">
    <location>
        <begin position="1"/>
        <end position="18"/>
    </location>
</feature>
<feature type="domain" description="Glycosyl hydrolase family 67 catalytic" evidence="3">
    <location>
        <begin position="41"/>
        <end position="340"/>
    </location>
</feature>
<dbReference type="InterPro" id="IPR037054">
    <property type="entry name" value="A-glucoronidase_C_sf"/>
</dbReference>
<dbReference type="AlphaFoldDB" id="A0A2S1TZA1"/>
<dbReference type="GO" id="GO:0005576">
    <property type="term" value="C:extracellular region"/>
    <property type="evidence" value="ECO:0007669"/>
    <property type="project" value="InterPro"/>
</dbReference>